<evidence type="ECO:0000313" key="4">
    <source>
        <dbReference type="Proteomes" id="UP000009139"/>
    </source>
</evidence>
<dbReference type="OrthoDB" id="65404at2157"/>
<dbReference type="SUPFAM" id="SSF88713">
    <property type="entry name" value="Glycoside hydrolase/deacetylase"/>
    <property type="match status" value="1"/>
</dbReference>
<reference evidence="2 4" key="5">
    <citation type="journal article" date="2012" name="Curr. Microbiol.">
        <title>Re-annotation of two hyperthermophilic archaea Pyrococcus abyssi GE5 and Pyrococcus furiosus DSM 3638.</title>
        <authorList>
            <person name="Gao J."/>
            <person name="Wang J."/>
        </authorList>
    </citation>
    <scope>GENOME REANNOTATION</scope>
    <source>
        <strain evidence="2">GE5</strain>
        <strain evidence="4">GE5 / Orsay</strain>
    </source>
</reference>
<evidence type="ECO:0000313" key="2">
    <source>
        <dbReference type="EMBL" id="CCE71250.1"/>
    </source>
</evidence>
<reference evidence="1" key="1">
    <citation type="submission" date="1999-07" db="EMBL/GenBank/DDBJ databases">
        <authorList>
            <person name="Genoscope"/>
        </authorList>
    </citation>
    <scope>NUCLEOTIDE SEQUENCE</scope>
    <source>
        <strain evidence="1">Orsay</strain>
    </source>
</reference>
<dbReference type="Proteomes" id="UP000009139">
    <property type="component" value="Chromosome"/>
</dbReference>
<protein>
    <submittedName>
        <fullName evidence="2">Polysaccharide deacetylase</fullName>
    </submittedName>
</protein>
<organism evidence="1 3">
    <name type="scientific">Pyrococcus abyssi (strain GE5 / Orsay)</name>
    <dbReference type="NCBI Taxonomy" id="272844"/>
    <lineage>
        <taxon>Archaea</taxon>
        <taxon>Methanobacteriati</taxon>
        <taxon>Methanobacteriota</taxon>
        <taxon>Thermococci</taxon>
        <taxon>Thermococcales</taxon>
        <taxon>Thermococcaceae</taxon>
        <taxon>Pyrococcus</taxon>
    </lineage>
</organism>
<dbReference type="eggNOG" id="arCOG05033">
    <property type="taxonomic scope" value="Archaea"/>
</dbReference>
<dbReference type="InterPro" id="IPR018763">
    <property type="entry name" value="DUF2334"/>
</dbReference>
<reference evidence="1" key="2">
    <citation type="journal article" date="2000" name="J. Mol. Biol.">
        <title>Archaeal homologs of eukaryotic methylation guide small nucleolar RNAs: lessons from the Pyrococcus genomes.</title>
        <authorList>
            <person name="Gaspin C."/>
            <person name="Cavaille J."/>
            <person name="Erauso G."/>
        </authorList>
    </citation>
    <scope>NUCLEOTIDE SEQUENCE</scope>
    <source>
        <strain evidence="1">Orsay</strain>
    </source>
</reference>
<reference evidence="1" key="3">
    <citation type="journal article" date="2001" name="Genome Res.">
        <title>Genome evolution at the genus level: comparison of three complete genomes of hyperthermophilic archaea.</title>
        <authorList>
            <person name="Lecompte O."/>
            <person name="Ripp R."/>
            <person name="Puzos-Barbe V."/>
            <person name="Duprat S."/>
            <person name="Heilig R."/>
            <person name="Dietrich J."/>
            <person name="Thierry J.C."/>
            <person name="Poch O."/>
        </authorList>
    </citation>
    <scope>NUCLEOTIDE SEQUENCE</scope>
    <source>
        <strain evidence="1">Orsay</strain>
    </source>
</reference>
<dbReference type="EMBL" id="AJ248288">
    <property type="protein sequence ID" value="CAB50681.1"/>
    <property type="molecule type" value="Genomic_DNA"/>
</dbReference>
<dbReference type="Pfam" id="PF10096">
    <property type="entry name" value="DUF2334"/>
    <property type="match status" value="1"/>
</dbReference>
<gene>
    <name evidence="1" type="ordered locus">PAB1163</name>
</gene>
<dbReference type="InterPro" id="IPR011330">
    <property type="entry name" value="Glyco_hydro/deAcase_b/a-brl"/>
</dbReference>
<name>Q9UXT2_PYRAB</name>
<dbReference type="CDD" id="cd10921">
    <property type="entry name" value="CE4_MJ0505_like"/>
    <property type="match status" value="1"/>
</dbReference>
<dbReference type="PIR" id="C75030">
    <property type="entry name" value="C75030"/>
</dbReference>
<sequence length="235" mass="26983">MTGGTVSSKLFLLILVLAIILIPWGTPKLIILVHDVSPVYYPYIENITALIEEYGFQNSTILLIIPNHAGKHPISKDERFVQLIKKLEEEGYKVGIHGYDHIGNEFLCNETIAEAKLRAAREELERAGIKYDKVFVPPRYEISTQALKVLLRNNFTVFLKGKVCYPSGDCERIKEREYTWYAGRLRAKIMLVIAKFEFTHTRGIFVLSIHPKAVNYGGGMDFLREFLKYAKEKEK</sequence>
<dbReference type="AlphaFoldDB" id="Q9UXT2"/>
<accession>Q9UXT2</accession>
<dbReference type="Gene3D" id="3.20.20.370">
    <property type="entry name" value="Glycoside hydrolase/deacetylase"/>
    <property type="match status" value="1"/>
</dbReference>
<dbReference type="PATRIC" id="fig|272844.11.peg.1895"/>
<evidence type="ECO:0000313" key="3">
    <source>
        <dbReference type="Proteomes" id="UP000000810"/>
    </source>
</evidence>
<dbReference type="KEGG" id="pab:PAB1163"/>
<evidence type="ECO:0000313" key="1">
    <source>
        <dbReference type="EMBL" id="CAB50681.1"/>
    </source>
</evidence>
<reference evidence="1 3" key="4">
    <citation type="journal article" date="2003" name="Mol. Microbiol.">
        <title>An integrated analysis of the genome of the hyperthermophilic archaeon Pyrococcus abyssi.</title>
        <authorList>
            <person name="Cohen G."/>
            <person name="Barbe V."/>
            <person name="Flament D."/>
            <person name="Galperin M."/>
            <person name="Heilig R."/>
            <person name="Ripp R."/>
            <person name="Lecompte O."/>
            <person name="Prieur D."/>
            <person name="Poch O."/>
            <person name="Quellerou J."/>
            <person name="Thierry J.C."/>
            <person name="Van der Oost J."/>
            <person name="Weissenbach J."/>
            <person name="Zivanovic Y."/>
            <person name="Forterre P."/>
        </authorList>
    </citation>
    <scope>NUCLEOTIDE SEQUENCE [LARGE SCALE GENOMIC DNA]</scope>
    <source>
        <strain evidence="3">GE5 / Orsay</strain>
        <strain evidence="1">Orsay</strain>
    </source>
</reference>
<dbReference type="EMBL" id="HE613800">
    <property type="protein sequence ID" value="CCE71250.1"/>
    <property type="molecule type" value="Genomic_DNA"/>
</dbReference>
<proteinExistence type="predicted"/>
<dbReference type="GO" id="GO:0005975">
    <property type="term" value="P:carbohydrate metabolic process"/>
    <property type="evidence" value="ECO:0007669"/>
    <property type="project" value="InterPro"/>
</dbReference>
<dbReference type="STRING" id="272844.PAB1163"/>
<dbReference type="RefSeq" id="WP_010868895.1">
    <property type="nucleotide sequence ID" value="NC_000868.1"/>
</dbReference>
<keyword evidence="3" id="KW-1185">Reference proteome</keyword>
<dbReference type="HOGENOM" id="CLU_078976_0_0_2"/>
<dbReference type="Proteomes" id="UP000000810">
    <property type="component" value="Chromosome"/>
</dbReference>